<gene>
    <name evidence="8" type="ORF">BI364_16975</name>
</gene>
<dbReference type="Gene3D" id="3.10.50.40">
    <property type="match status" value="1"/>
</dbReference>
<evidence type="ECO:0000256" key="6">
    <source>
        <dbReference type="RuleBase" id="RU003915"/>
    </source>
</evidence>
<dbReference type="EMBL" id="CP017415">
    <property type="protein sequence ID" value="AOU99847.1"/>
    <property type="molecule type" value="Genomic_DNA"/>
</dbReference>
<protein>
    <recommendedName>
        <fullName evidence="6">Peptidyl-prolyl cis-trans isomerase</fullName>
        <ecNumber evidence="6">5.2.1.8</ecNumber>
    </recommendedName>
</protein>
<comment type="similarity">
    <text evidence="2 6">Belongs to the FKBP-type PPIase family.</text>
</comment>
<keyword evidence="4 5" id="KW-0413">Isomerase</keyword>
<feature type="domain" description="PPIase FKBP-type" evidence="7">
    <location>
        <begin position="5"/>
        <end position="89"/>
    </location>
</feature>
<dbReference type="InterPro" id="IPR001179">
    <property type="entry name" value="PPIase_FKBP_dom"/>
</dbReference>
<dbReference type="InterPro" id="IPR046357">
    <property type="entry name" value="PPIase_dom_sf"/>
</dbReference>
<dbReference type="GO" id="GO:0003755">
    <property type="term" value="F:peptidyl-prolyl cis-trans isomerase activity"/>
    <property type="evidence" value="ECO:0007669"/>
    <property type="project" value="UniProtKB-UniRule"/>
</dbReference>
<evidence type="ECO:0000256" key="4">
    <source>
        <dbReference type="ARBA" id="ARBA00023235"/>
    </source>
</evidence>
<dbReference type="InterPro" id="IPR048261">
    <property type="entry name" value="SlpA/SlyD-like_ins_sf"/>
</dbReference>
<evidence type="ECO:0000256" key="1">
    <source>
        <dbReference type="ARBA" id="ARBA00000971"/>
    </source>
</evidence>
<evidence type="ECO:0000256" key="3">
    <source>
        <dbReference type="ARBA" id="ARBA00023110"/>
    </source>
</evidence>
<dbReference type="Proteomes" id="UP000095401">
    <property type="component" value="Chromosome"/>
</dbReference>
<dbReference type="PANTHER" id="PTHR47861">
    <property type="entry name" value="FKBP-TYPE PEPTIDYL-PROLYL CIS-TRANS ISOMERASE SLYD"/>
    <property type="match status" value="1"/>
</dbReference>
<organism evidence="8 9">
    <name type="scientific">Acidihalobacter yilgarnensis</name>
    <dbReference type="NCBI Taxonomy" id="2819280"/>
    <lineage>
        <taxon>Bacteria</taxon>
        <taxon>Pseudomonadati</taxon>
        <taxon>Pseudomonadota</taxon>
        <taxon>Gammaproteobacteria</taxon>
        <taxon>Chromatiales</taxon>
        <taxon>Ectothiorhodospiraceae</taxon>
        <taxon>Acidihalobacter</taxon>
    </lineage>
</organism>
<name>A0A1D8ITX6_9GAMM</name>
<dbReference type="AlphaFoldDB" id="A0A1D8ITX6"/>
<evidence type="ECO:0000259" key="7">
    <source>
        <dbReference type="PROSITE" id="PS50059"/>
    </source>
</evidence>
<sequence length="141" mass="14900">MIGPHSRVRLHYAITLEDGTVADATVGEMPLEIELGSGALHPNLERLLLGRVAGSSDVVVLPPEHGFGARDPAQIQTLPRHDFPPDMNLAPGDIVGFTTPGGDELPGAVIELDDSAVTLDFNHPFAGHTLSIGLNIIDVDE</sequence>
<comment type="catalytic activity">
    <reaction evidence="1 5 6">
        <text>[protein]-peptidylproline (omega=180) = [protein]-peptidylproline (omega=0)</text>
        <dbReference type="Rhea" id="RHEA:16237"/>
        <dbReference type="Rhea" id="RHEA-COMP:10747"/>
        <dbReference type="Rhea" id="RHEA-COMP:10748"/>
        <dbReference type="ChEBI" id="CHEBI:83833"/>
        <dbReference type="ChEBI" id="CHEBI:83834"/>
        <dbReference type="EC" id="5.2.1.8"/>
    </reaction>
</comment>
<dbReference type="PANTHER" id="PTHR47861:SF4">
    <property type="entry name" value="FKBP-TYPE 16 KDA PEPTIDYL-PROLYL CIS-TRANS ISOMERASE"/>
    <property type="match status" value="1"/>
</dbReference>
<reference evidence="9" key="1">
    <citation type="submission" date="2016-09" db="EMBL/GenBank/DDBJ databases">
        <title>Acidihalobacter prosperus F5.</title>
        <authorList>
            <person name="Khaleque H.N."/>
            <person name="Ramsay J.P."/>
            <person name="Kaksonen A.H."/>
            <person name="Boxall N.J."/>
            <person name="Watkin E.L.J."/>
        </authorList>
    </citation>
    <scope>NUCLEOTIDE SEQUENCE [LARGE SCALE GENOMIC DNA]</scope>
    <source>
        <strain evidence="9">F5</strain>
    </source>
</reference>
<keyword evidence="3 5" id="KW-0697">Rotamase</keyword>
<dbReference type="Pfam" id="PF00254">
    <property type="entry name" value="FKBP_C"/>
    <property type="match status" value="1"/>
</dbReference>
<dbReference type="PROSITE" id="PS50059">
    <property type="entry name" value="FKBP_PPIASE"/>
    <property type="match status" value="1"/>
</dbReference>
<evidence type="ECO:0000313" key="8">
    <source>
        <dbReference type="EMBL" id="AOU99847.1"/>
    </source>
</evidence>
<evidence type="ECO:0000256" key="2">
    <source>
        <dbReference type="ARBA" id="ARBA00006577"/>
    </source>
</evidence>
<accession>A0A1D8ITX6</accession>
<dbReference type="Gene3D" id="2.40.10.330">
    <property type="match status" value="1"/>
</dbReference>
<dbReference type="KEGG" id="aprs:BI364_16975"/>
<evidence type="ECO:0000256" key="5">
    <source>
        <dbReference type="PROSITE-ProRule" id="PRU00277"/>
    </source>
</evidence>
<dbReference type="EC" id="5.2.1.8" evidence="6"/>
<dbReference type="SUPFAM" id="SSF54534">
    <property type="entry name" value="FKBP-like"/>
    <property type="match status" value="1"/>
</dbReference>
<keyword evidence="9" id="KW-1185">Reference proteome</keyword>
<evidence type="ECO:0000313" key="9">
    <source>
        <dbReference type="Proteomes" id="UP000095401"/>
    </source>
</evidence>
<proteinExistence type="inferred from homology"/>